<keyword evidence="3" id="KW-1185">Reference proteome</keyword>
<sequence precursor="true">MHSLAISHGNVSDDKLKLRLMLAMLFVFLVLTLLPDLAHAQSGPLPWETFSNKLACTLSGNWVKWMAVIAIALGGVMFGLGELSGPFQKMMQIAGGFSIALGAVGIVNMLLNTSGTNINLCP</sequence>
<dbReference type="Pfam" id="PF04956">
    <property type="entry name" value="TrbC"/>
    <property type="match status" value="1"/>
</dbReference>
<keyword evidence="1" id="KW-1133">Transmembrane helix</keyword>
<dbReference type="Proteomes" id="UP000008332">
    <property type="component" value="Plasmid unnamed1"/>
</dbReference>
<keyword evidence="2" id="KW-0614">Plasmid</keyword>
<evidence type="ECO:0000256" key="1">
    <source>
        <dbReference type="SAM" id="Phobius"/>
    </source>
</evidence>
<name>Q21QJ6_ALBFT</name>
<dbReference type="EMBL" id="CP000268">
    <property type="protein sequence ID" value="ABD71949.1"/>
    <property type="molecule type" value="Genomic_DNA"/>
</dbReference>
<accession>Q21QJ6</accession>
<feature type="transmembrane region" description="Helical" evidence="1">
    <location>
        <begin position="64"/>
        <end position="81"/>
    </location>
</feature>
<evidence type="ECO:0000313" key="3">
    <source>
        <dbReference type="Proteomes" id="UP000008332"/>
    </source>
</evidence>
<evidence type="ECO:0000313" key="2">
    <source>
        <dbReference type="EMBL" id="ABD71949.1"/>
    </source>
</evidence>
<protein>
    <submittedName>
        <fullName evidence="2">Conjugal transfer protein TrbC</fullName>
    </submittedName>
</protein>
<dbReference type="KEGG" id="rfr:Rfer_4262"/>
<dbReference type="RefSeq" id="WP_011458790.1">
    <property type="nucleotide sequence ID" value="NC_007901.1"/>
</dbReference>
<feature type="transmembrane region" description="Helical" evidence="1">
    <location>
        <begin position="93"/>
        <end position="111"/>
    </location>
</feature>
<gene>
    <name evidence="2" type="ordered locus">Rfer_4262</name>
</gene>
<reference evidence="3" key="1">
    <citation type="submission" date="2006-02" db="EMBL/GenBank/DDBJ databases">
        <title>Complete sequence of plasmid 1 of Rhodoferax ferrireducens DSM 15236.</title>
        <authorList>
            <person name="Copeland A."/>
            <person name="Lucas S."/>
            <person name="Lapidus A."/>
            <person name="Barry K."/>
            <person name="Detter J.C."/>
            <person name="Glavina del Rio T."/>
            <person name="Hammon N."/>
            <person name="Israni S."/>
            <person name="Pitluck S."/>
            <person name="Brettin T."/>
            <person name="Bruce D."/>
            <person name="Han C."/>
            <person name="Tapia R."/>
            <person name="Gilna P."/>
            <person name="Kiss H."/>
            <person name="Schmutz J."/>
            <person name="Larimer F."/>
            <person name="Land M."/>
            <person name="Kyrpides N."/>
            <person name="Ivanova N."/>
            <person name="Richardson P."/>
        </authorList>
    </citation>
    <scope>NUCLEOTIDE SEQUENCE [LARGE SCALE GENOMIC DNA]</scope>
    <source>
        <strain evidence="3">ATCC BAA-621 / DSM 15236 / T118</strain>
        <plasmid evidence="3">Plasmid pDSM15236</plasmid>
    </source>
</reference>
<dbReference type="eggNOG" id="COG3838">
    <property type="taxonomic scope" value="Bacteria"/>
</dbReference>
<dbReference type="HOGENOM" id="CLU_2024938_0_0_4"/>
<dbReference type="AlphaFoldDB" id="Q21QJ6"/>
<organism evidence="2 3">
    <name type="scientific">Albidiferax ferrireducens (strain ATCC BAA-621 / DSM 15236 / T118)</name>
    <name type="common">Rhodoferax ferrireducens</name>
    <dbReference type="NCBI Taxonomy" id="338969"/>
    <lineage>
        <taxon>Bacteria</taxon>
        <taxon>Pseudomonadati</taxon>
        <taxon>Pseudomonadota</taxon>
        <taxon>Betaproteobacteria</taxon>
        <taxon>Burkholderiales</taxon>
        <taxon>Comamonadaceae</taxon>
        <taxon>Rhodoferax</taxon>
    </lineage>
</organism>
<geneLocation type="plasmid" evidence="3">
    <name>pDSM15236</name>
</geneLocation>
<keyword evidence="1" id="KW-0472">Membrane</keyword>
<keyword evidence="1" id="KW-0812">Transmembrane</keyword>
<dbReference type="InterPro" id="IPR007039">
    <property type="entry name" value="TrbC/VirB2"/>
</dbReference>
<proteinExistence type="predicted"/>